<evidence type="ECO:0000256" key="2">
    <source>
        <dbReference type="ARBA" id="ARBA00012438"/>
    </source>
</evidence>
<dbReference type="SUPFAM" id="SSF52172">
    <property type="entry name" value="CheY-like"/>
    <property type="match status" value="1"/>
</dbReference>
<dbReference type="PROSITE" id="PS50110">
    <property type="entry name" value="RESPONSE_REGULATORY"/>
    <property type="match status" value="1"/>
</dbReference>
<dbReference type="FunFam" id="3.40.50.2300:FF:000018">
    <property type="entry name" value="DNA-binding transcriptional regulator NtrC"/>
    <property type="match status" value="1"/>
</dbReference>
<evidence type="ECO:0000256" key="4">
    <source>
        <dbReference type="ARBA" id="ARBA00023012"/>
    </source>
</evidence>
<evidence type="ECO:0000256" key="7">
    <source>
        <dbReference type="PROSITE-ProRule" id="PRU00169"/>
    </source>
</evidence>
<dbReference type="EMBL" id="JALJRB010000036">
    <property type="protein sequence ID" value="MCJ8502896.1"/>
    <property type="molecule type" value="Genomic_DNA"/>
</dbReference>
<dbReference type="InterPro" id="IPR011006">
    <property type="entry name" value="CheY-like_superfamily"/>
</dbReference>
<proteinExistence type="predicted"/>
<feature type="coiled-coil region" evidence="8">
    <location>
        <begin position="125"/>
        <end position="152"/>
    </location>
</feature>
<keyword evidence="5" id="KW-0805">Transcription regulation</keyword>
<dbReference type="SMART" id="SM00387">
    <property type="entry name" value="HATPase_c"/>
    <property type="match status" value="1"/>
</dbReference>
<sequence>MPTMEAPLTVLLVDDEQDVREILDLALQDAGYQVLMAEDGRAALELFQDRQPPIVLTDIKMPRMDGIELLRRIKHENPETEVIMITGHGDMELAISSLKHQACDFITKPIDVTALDASLQRARERIMMRRTLQAYTRNLEALLREKTELQDHLASLGLMIGSISHSIKGLLTGLDGGIYLLGSGLKKEDEKLIEEGWQTVQRTAERIRKLVMDILFYAKKRDIQWERVDLGRFAEESAQTMESRLKETGIVFERRFSGPLSDCEIDPGLVHTAIMNLFENAIDACQRKDGEAPCRITFTVASEGDHITFAVADTGIGMDDETQGKLFTLFFSSKGVKGTGLGLYITKKIIEQHGGHIEVHSKPGKGSRFTFNLPKRVGLCKDAVED</sequence>
<dbReference type="InterPro" id="IPR003594">
    <property type="entry name" value="HATPase_dom"/>
</dbReference>
<name>A0AA41R731_9BACT</name>
<dbReference type="CDD" id="cd00075">
    <property type="entry name" value="HATPase"/>
    <property type="match status" value="1"/>
</dbReference>
<dbReference type="SUPFAM" id="SSF47384">
    <property type="entry name" value="Homodimeric domain of signal transducing histidine kinase"/>
    <property type="match status" value="1"/>
</dbReference>
<evidence type="ECO:0000256" key="6">
    <source>
        <dbReference type="ARBA" id="ARBA00023163"/>
    </source>
</evidence>
<dbReference type="RefSeq" id="WP_246914427.1">
    <property type="nucleotide sequence ID" value="NZ_JALJRB010000036.1"/>
</dbReference>
<evidence type="ECO:0000256" key="5">
    <source>
        <dbReference type="ARBA" id="ARBA00023015"/>
    </source>
</evidence>
<dbReference type="Gene3D" id="1.10.287.130">
    <property type="match status" value="1"/>
</dbReference>
<feature type="domain" description="Histidine kinase" evidence="9">
    <location>
        <begin position="162"/>
        <end position="377"/>
    </location>
</feature>
<evidence type="ECO:0000313" key="11">
    <source>
        <dbReference type="EMBL" id="MCJ8502896.1"/>
    </source>
</evidence>
<organism evidence="11 12">
    <name type="scientific">Desulfatitalea alkaliphila</name>
    <dbReference type="NCBI Taxonomy" id="2929485"/>
    <lineage>
        <taxon>Bacteria</taxon>
        <taxon>Pseudomonadati</taxon>
        <taxon>Thermodesulfobacteriota</taxon>
        <taxon>Desulfobacteria</taxon>
        <taxon>Desulfobacterales</taxon>
        <taxon>Desulfosarcinaceae</taxon>
        <taxon>Desulfatitalea</taxon>
    </lineage>
</organism>
<dbReference type="Pfam" id="PF02518">
    <property type="entry name" value="HATPase_c"/>
    <property type="match status" value="1"/>
</dbReference>
<dbReference type="Gene3D" id="3.30.565.10">
    <property type="entry name" value="Histidine kinase-like ATPase, C-terminal domain"/>
    <property type="match status" value="1"/>
</dbReference>
<keyword evidence="12" id="KW-1185">Reference proteome</keyword>
<dbReference type="GO" id="GO:0000155">
    <property type="term" value="F:phosphorelay sensor kinase activity"/>
    <property type="evidence" value="ECO:0007669"/>
    <property type="project" value="InterPro"/>
</dbReference>
<dbReference type="InterPro" id="IPR036097">
    <property type="entry name" value="HisK_dim/P_sf"/>
</dbReference>
<keyword evidence="11" id="KW-0418">Kinase</keyword>
<dbReference type="InterPro" id="IPR005467">
    <property type="entry name" value="His_kinase_dom"/>
</dbReference>
<evidence type="ECO:0000259" key="10">
    <source>
        <dbReference type="PROSITE" id="PS50110"/>
    </source>
</evidence>
<keyword evidence="3 7" id="KW-0597">Phosphoprotein</keyword>
<dbReference type="SMART" id="SM00448">
    <property type="entry name" value="REC"/>
    <property type="match status" value="1"/>
</dbReference>
<evidence type="ECO:0000256" key="8">
    <source>
        <dbReference type="SAM" id="Coils"/>
    </source>
</evidence>
<comment type="caution">
    <text evidence="11">The sequence shown here is derived from an EMBL/GenBank/DDBJ whole genome shotgun (WGS) entry which is preliminary data.</text>
</comment>
<feature type="domain" description="Response regulatory" evidence="10">
    <location>
        <begin position="9"/>
        <end position="123"/>
    </location>
</feature>
<evidence type="ECO:0000313" key="12">
    <source>
        <dbReference type="Proteomes" id="UP001165427"/>
    </source>
</evidence>
<evidence type="ECO:0000256" key="1">
    <source>
        <dbReference type="ARBA" id="ARBA00000085"/>
    </source>
</evidence>
<dbReference type="EC" id="2.7.13.3" evidence="2"/>
<dbReference type="AlphaFoldDB" id="A0AA41R731"/>
<dbReference type="PRINTS" id="PR00344">
    <property type="entry name" value="BCTRLSENSOR"/>
</dbReference>
<dbReference type="InterPro" id="IPR003661">
    <property type="entry name" value="HisK_dim/P_dom"/>
</dbReference>
<protein>
    <recommendedName>
        <fullName evidence="2">histidine kinase</fullName>
        <ecNumber evidence="2">2.7.13.3</ecNumber>
    </recommendedName>
</protein>
<evidence type="ECO:0000256" key="3">
    <source>
        <dbReference type="ARBA" id="ARBA00022553"/>
    </source>
</evidence>
<dbReference type="PANTHER" id="PTHR43547:SF2">
    <property type="entry name" value="HYBRID SIGNAL TRANSDUCTION HISTIDINE KINASE C"/>
    <property type="match status" value="1"/>
</dbReference>
<reference evidence="11" key="1">
    <citation type="submission" date="2022-04" db="EMBL/GenBank/DDBJ databases">
        <title>Desulfatitalea alkaliphila sp. nov., a novel anaerobic sulfate-reducing bacterium isolated from terrestrial mud volcano, Taman Peninsula, Russia.</title>
        <authorList>
            <person name="Khomyakova M.A."/>
            <person name="Merkel A.Y."/>
            <person name="Slobodkin A.I."/>
        </authorList>
    </citation>
    <scope>NUCLEOTIDE SEQUENCE</scope>
    <source>
        <strain evidence="11">M08but</strain>
    </source>
</reference>
<keyword evidence="4" id="KW-0902">Two-component regulatory system</keyword>
<dbReference type="Gene3D" id="3.40.50.2300">
    <property type="match status" value="1"/>
</dbReference>
<accession>A0AA41R731</accession>
<dbReference type="PROSITE" id="PS50109">
    <property type="entry name" value="HIS_KIN"/>
    <property type="match status" value="1"/>
</dbReference>
<keyword evidence="6" id="KW-0804">Transcription</keyword>
<comment type="catalytic activity">
    <reaction evidence="1">
        <text>ATP + protein L-histidine = ADP + protein N-phospho-L-histidine.</text>
        <dbReference type="EC" id="2.7.13.3"/>
    </reaction>
</comment>
<keyword evidence="11" id="KW-0808">Transferase</keyword>
<dbReference type="Pfam" id="PF00072">
    <property type="entry name" value="Response_reg"/>
    <property type="match status" value="1"/>
</dbReference>
<dbReference type="InterPro" id="IPR036890">
    <property type="entry name" value="HATPase_C_sf"/>
</dbReference>
<dbReference type="CDD" id="cd00082">
    <property type="entry name" value="HisKA"/>
    <property type="match status" value="1"/>
</dbReference>
<dbReference type="SUPFAM" id="SSF55874">
    <property type="entry name" value="ATPase domain of HSP90 chaperone/DNA topoisomerase II/histidine kinase"/>
    <property type="match status" value="1"/>
</dbReference>
<dbReference type="Proteomes" id="UP001165427">
    <property type="component" value="Unassembled WGS sequence"/>
</dbReference>
<keyword evidence="8" id="KW-0175">Coiled coil</keyword>
<evidence type="ECO:0000259" key="9">
    <source>
        <dbReference type="PROSITE" id="PS50109"/>
    </source>
</evidence>
<gene>
    <name evidence="11" type="ORF">MRX98_20135</name>
</gene>
<dbReference type="PANTHER" id="PTHR43547">
    <property type="entry name" value="TWO-COMPONENT HISTIDINE KINASE"/>
    <property type="match status" value="1"/>
</dbReference>
<dbReference type="InterPro" id="IPR001789">
    <property type="entry name" value="Sig_transdc_resp-reg_receiver"/>
</dbReference>
<feature type="modified residue" description="4-aspartylphosphate" evidence="7">
    <location>
        <position position="58"/>
    </location>
</feature>
<dbReference type="InterPro" id="IPR004358">
    <property type="entry name" value="Sig_transdc_His_kin-like_C"/>
</dbReference>